<dbReference type="EMBL" id="AFNT02000025">
    <property type="protein sequence ID" value="ERJ05767.1"/>
    <property type="molecule type" value="Genomic_DNA"/>
</dbReference>
<keyword evidence="9" id="KW-1185">Reference proteome</keyword>
<dbReference type="Pfam" id="PF13374">
    <property type="entry name" value="TPR_10"/>
    <property type="match status" value="1"/>
</dbReference>
<dbReference type="OrthoDB" id="11410at2157"/>
<gene>
    <name evidence="7" type="ORF">HLRTI_002155</name>
    <name evidence="6" type="ORF">HTIA_2186</name>
</gene>
<feature type="repeat" description="TPR" evidence="4">
    <location>
        <begin position="865"/>
        <end position="898"/>
    </location>
</feature>
<name>F7PJE6_9EURY</name>
<dbReference type="eggNOG" id="arCOG03047">
    <property type="taxonomic scope" value="Archaea"/>
</dbReference>
<keyword evidence="3" id="KW-0677">Repeat</keyword>
<evidence type="ECO:0000256" key="1">
    <source>
        <dbReference type="ARBA" id="ARBA00004496"/>
    </source>
</evidence>
<dbReference type="PANTHER" id="PTHR45954:SF1">
    <property type="entry name" value="LD33695P"/>
    <property type="match status" value="1"/>
</dbReference>
<dbReference type="InterPro" id="IPR019734">
    <property type="entry name" value="TPR_rpt"/>
</dbReference>
<proteinExistence type="predicted"/>
<organism evidence="7 8">
    <name type="scientific">Halorhabdus tiamatea SARL4B</name>
    <dbReference type="NCBI Taxonomy" id="1033806"/>
    <lineage>
        <taxon>Archaea</taxon>
        <taxon>Methanobacteriati</taxon>
        <taxon>Methanobacteriota</taxon>
        <taxon>Stenosarchaea group</taxon>
        <taxon>Halobacteria</taxon>
        <taxon>Halobacteriales</taxon>
        <taxon>Haloarculaceae</taxon>
        <taxon>Halorhabdus</taxon>
    </lineage>
</organism>
<dbReference type="InterPro" id="IPR052386">
    <property type="entry name" value="GPSM"/>
</dbReference>
<dbReference type="SMART" id="SM00028">
    <property type="entry name" value="TPR"/>
    <property type="match status" value="7"/>
</dbReference>
<reference evidence="7 8" key="1">
    <citation type="journal article" date="2011" name="J. Bacteriol.">
        <title>Genome sequence of Halorhabdus tiamatea, the first archaeon isolated from a deep-sea anoxic brine lake.</title>
        <authorList>
            <person name="Antunes A."/>
            <person name="Alam I."/>
            <person name="Bajic V.B."/>
            <person name="Stingl U."/>
        </authorList>
    </citation>
    <scope>NUCLEOTIDE SEQUENCE [LARGE SCALE GENOMIC DNA]</scope>
    <source>
        <strain evidence="7 8">SARL4B</strain>
    </source>
</reference>
<protein>
    <submittedName>
        <fullName evidence="7">TPR repeat domain containing protein</fullName>
    </submittedName>
</protein>
<dbReference type="HOGENOM" id="CLU_300092_0_0_2"/>
<feature type="repeat" description="TPR" evidence="4">
    <location>
        <begin position="705"/>
        <end position="738"/>
    </location>
</feature>
<dbReference type="GO" id="GO:0005938">
    <property type="term" value="C:cell cortex"/>
    <property type="evidence" value="ECO:0007669"/>
    <property type="project" value="TreeGrafter"/>
</dbReference>
<dbReference type="PROSITE" id="PS50005">
    <property type="entry name" value="TPR"/>
    <property type="match status" value="3"/>
</dbReference>
<keyword evidence="4" id="KW-0802">TPR repeat</keyword>
<comment type="subcellular location">
    <subcellularLocation>
        <location evidence="1">Cytoplasm</location>
    </subcellularLocation>
</comment>
<sequence length="998" mass="111338">MDPLTTSLGINLLATGIAAGANVTEGKVRDVLRRRQYDDDREHVASVFAEELQDAIKAEHDRRDTNELAGVTDDWEAVVAEVIGSDAEEIGDDNCDRDDVGHLFADEEDAAIHIADAIATVQGFDLAETPQLREELVAAVRNAYREAIVAFEGRIAETDLADVFQQELQLDIREVLGDLQARVGKIGADVSALLTQDARNEGFRQLSPVYFERATPTPETSWRTTFTLADVEAGIPARRDGHDDQYADEELLAALRKGEDRLVVGRAGAGKSTLCKQVAVAWYQHSELGEVLYRDSDAGGGFESTEALREAIDRGDGHVLVVVEDAIRANARAIFDVIEEYDAVADVTFLLDARTEELDSDSDAQTLDQSGERRQLRVAGSIERYYLPAISEADVERTIAAFEGATGRTVDRSAGELYEEIRAEGGEGIGRFLLLSFHLPFGDGAVERGENESGLETHVRSRYRTLMNPGSEEALRDLSRFDADLLADVGVMVNLLNASGIGIYPELVHALGYEYGHDVETHDEIEGIRKALEGWFLFPVDDDSEQVRTTHDLWSTLYLRAVARDYLEQRANSRRRERSEPRAARCMDSLFALFDDEAHREALSQEFPESSMLKIVERNLEAKADEYVKLVFGLTRRWSTLAPLAGTETTARYDLPTACSDKTCQLVMYLRGHAQLDYGTYLKARGEYERLLEDAQSTRDRQLKANSLGNLGIVAEMRGEYEKARKYIQQALELERELGDVKGESKSLSNLGIIAGNLGAFDQAKEYHQRSLDLARELDRRQGEAKTLNNLGSIAQKLGEYEQAREYFQQSLDLTREVGDRRLEATCLGNLGLVSDELGESEGAREYHMRSLKLKRELGDQPGEVSTLNNLGSVALELEEYEQAREYFQQSLQLARELGDRNNEAKTLGNLGLVAGSLGEVDQAREYHQRCLKLAREMGDRWTEANSLGNLGLVARGQGEYEQAHEYLQQSLFIFRDIDHPQADTVESWLNELPDSKS</sequence>
<dbReference type="Pfam" id="PF25199">
    <property type="entry name" value="nSTAND_NTPase5"/>
    <property type="match status" value="1"/>
</dbReference>
<evidence type="ECO:0000256" key="2">
    <source>
        <dbReference type="ARBA" id="ARBA00022490"/>
    </source>
</evidence>
<dbReference type="InterPro" id="IPR057574">
    <property type="entry name" value="nSTAND_NTPase5_dom"/>
</dbReference>
<dbReference type="InterPro" id="IPR011990">
    <property type="entry name" value="TPR-like_helical_dom_sf"/>
</dbReference>
<dbReference type="Proteomes" id="UP000003861">
    <property type="component" value="Unassembled WGS sequence"/>
</dbReference>
<dbReference type="PANTHER" id="PTHR45954">
    <property type="entry name" value="LD33695P"/>
    <property type="match status" value="1"/>
</dbReference>
<dbReference type="EMBL" id="HF571520">
    <property type="protein sequence ID" value="CCQ34298.1"/>
    <property type="molecule type" value="Genomic_DNA"/>
</dbReference>
<evidence type="ECO:0000313" key="7">
    <source>
        <dbReference type="EMBL" id="ERJ05767.1"/>
    </source>
</evidence>
<feature type="repeat" description="TPR" evidence="4">
    <location>
        <begin position="785"/>
        <end position="818"/>
    </location>
</feature>
<evidence type="ECO:0000259" key="5">
    <source>
        <dbReference type="Pfam" id="PF25199"/>
    </source>
</evidence>
<dbReference type="KEGG" id="hti:HTIA_2186"/>
<dbReference type="InterPro" id="IPR027417">
    <property type="entry name" value="P-loop_NTPase"/>
</dbReference>
<dbReference type="Pfam" id="PF13424">
    <property type="entry name" value="TPR_12"/>
    <property type="match status" value="3"/>
</dbReference>
<dbReference type="GeneID" id="25120765"/>
<dbReference type="STRING" id="1033806.HTIA_2186"/>
<accession>F7PJE6</accession>
<dbReference type="AlphaFoldDB" id="F7PJE6"/>
<reference evidence="7 8" key="2">
    <citation type="journal article" date="2013" name="PLoS ONE">
        <title>INDIGO - INtegrated Data Warehouse of MIcrobial GenOmes with Examples from the Red Sea Extremophiles.</title>
        <authorList>
            <person name="Alam I."/>
            <person name="Antunes A."/>
            <person name="Kamau A.A."/>
            <person name="Ba Alawi W."/>
            <person name="Kalkatawi M."/>
            <person name="Stingl U."/>
            <person name="Bajic V.B."/>
        </authorList>
    </citation>
    <scope>NUCLEOTIDE SEQUENCE [LARGE SCALE GENOMIC DNA]</scope>
    <source>
        <strain evidence="7 8">SARL4B</strain>
    </source>
</reference>
<dbReference type="GO" id="GO:0005092">
    <property type="term" value="F:GDP-dissociation inhibitor activity"/>
    <property type="evidence" value="ECO:0007669"/>
    <property type="project" value="TreeGrafter"/>
</dbReference>
<keyword evidence="2" id="KW-0963">Cytoplasm</keyword>
<evidence type="ECO:0000256" key="3">
    <source>
        <dbReference type="ARBA" id="ARBA00022737"/>
    </source>
</evidence>
<dbReference type="PROSITE" id="PS50293">
    <property type="entry name" value="TPR_REGION"/>
    <property type="match status" value="1"/>
</dbReference>
<reference evidence="6 9" key="3">
    <citation type="journal article" date="2014" name="Environ. Microbiol.">
        <title>Halorhabdus tiamatea: proteogenomics and glycosidase activity measurements identify the first cultivated euryarchaeon from a deep-sea anoxic brine lake as potential polysaccharide degrader.</title>
        <authorList>
            <person name="Werner J."/>
            <person name="Ferrer M."/>
            <person name="Michel G."/>
            <person name="Mann A.J."/>
            <person name="Huang S."/>
            <person name="Juarez S."/>
            <person name="Ciordia S."/>
            <person name="Albar J.P."/>
            <person name="Alcaide M."/>
            <person name="La Cono V."/>
            <person name="Yakimov M.M."/>
            <person name="Antunes A."/>
            <person name="Taborda M."/>
            <person name="Da Costa M.S."/>
            <person name="Amann R.I."/>
            <person name="Gloeckner F.O."/>
            <person name="Golyshina O.V."/>
            <person name="Golyshin P.N."/>
            <person name="Teeling H."/>
        </authorList>
    </citation>
    <scope>NUCLEOTIDE SEQUENCE [LARGE SCALE GENOMIC DNA]</scope>
    <source>
        <strain evidence="9">SARL4B</strain>
        <strain evidence="6">Type strain: SARL4B</strain>
    </source>
</reference>
<dbReference type="SUPFAM" id="SSF48452">
    <property type="entry name" value="TPR-like"/>
    <property type="match status" value="2"/>
</dbReference>
<dbReference type="Gene3D" id="1.25.40.10">
    <property type="entry name" value="Tetratricopeptide repeat domain"/>
    <property type="match status" value="2"/>
</dbReference>
<dbReference type="RefSeq" id="WP_008525883.1">
    <property type="nucleotide sequence ID" value="NC_021921.1"/>
</dbReference>
<evidence type="ECO:0000313" key="9">
    <source>
        <dbReference type="Proteomes" id="UP000015381"/>
    </source>
</evidence>
<evidence type="ECO:0000313" key="6">
    <source>
        <dbReference type="EMBL" id="CCQ34298.1"/>
    </source>
</evidence>
<dbReference type="Proteomes" id="UP000015381">
    <property type="component" value="Chromosome I"/>
</dbReference>
<feature type="domain" description="Novel STAND NTPase 5" evidence="5">
    <location>
        <begin position="228"/>
        <end position="360"/>
    </location>
</feature>
<dbReference type="GO" id="GO:0001965">
    <property type="term" value="F:G-protein alpha-subunit binding"/>
    <property type="evidence" value="ECO:0007669"/>
    <property type="project" value="TreeGrafter"/>
</dbReference>
<evidence type="ECO:0000313" key="8">
    <source>
        <dbReference type="Proteomes" id="UP000003861"/>
    </source>
</evidence>
<dbReference type="SUPFAM" id="SSF52540">
    <property type="entry name" value="P-loop containing nucleoside triphosphate hydrolases"/>
    <property type="match status" value="1"/>
</dbReference>
<evidence type="ECO:0000256" key="4">
    <source>
        <dbReference type="PROSITE-ProRule" id="PRU00339"/>
    </source>
</evidence>